<feature type="compositionally biased region" description="Basic residues" evidence="1">
    <location>
        <begin position="45"/>
        <end position="59"/>
    </location>
</feature>
<dbReference type="AlphaFoldDB" id="A0A067KUW7"/>
<accession>A0A067KUW7</accession>
<feature type="region of interest" description="Disordered" evidence="1">
    <location>
        <begin position="28"/>
        <end position="59"/>
    </location>
</feature>
<gene>
    <name evidence="2" type="ORF">JCGZ_03478</name>
</gene>
<protein>
    <submittedName>
        <fullName evidence="2">Uncharacterized protein</fullName>
    </submittedName>
</protein>
<sequence length="90" mass="10552">MAELLQCGAAARWRDVAELVLVACVSAGAAGTRRRRSHKEEERKEKKRKEKEKEKKERRKWWRDGAAGGVVEMVREREWDKRGDKKKQGF</sequence>
<dbReference type="Proteomes" id="UP000027138">
    <property type="component" value="Unassembled WGS sequence"/>
</dbReference>
<evidence type="ECO:0000256" key="1">
    <source>
        <dbReference type="SAM" id="MobiDB-lite"/>
    </source>
</evidence>
<organism evidence="2 3">
    <name type="scientific">Jatropha curcas</name>
    <name type="common">Barbados nut</name>
    <dbReference type="NCBI Taxonomy" id="180498"/>
    <lineage>
        <taxon>Eukaryota</taxon>
        <taxon>Viridiplantae</taxon>
        <taxon>Streptophyta</taxon>
        <taxon>Embryophyta</taxon>
        <taxon>Tracheophyta</taxon>
        <taxon>Spermatophyta</taxon>
        <taxon>Magnoliopsida</taxon>
        <taxon>eudicotyledons</taxon>
        <taxon>Gunneridae</taxon>
        <taxon>Pentapetalae</taxon>
        <taxon>rosids</taxon>
        <taxon>fabids</taxon>
        <taxon>Malpighiales</taxon>
        <taxon>Euphorbiaceae</taxon>
        <taxon>Crotonoideae</taxon>
        <taxon>Jatropheae</taxon>
        <taxon>Jatropha</taxon>
    </lineage>
</organism>
<name>A0A067KUW7_JATCU</name>
<evidence type="ECO:0000313" key="2">
    <source>
        <dbReference type="EMBL" id="KDP39947.1"/>
    </source>
</evidence>
<reference evidence="2 3" key="1">
    <citation type="journal article" date="2014" name="PLoS ONE">
        <title>Global Analysis of Gene Expression Profiles in Physic Nut (Jatropha curcas L.) Seedlings Exposed to Salt Stress.</title>
        <authorList>
            <person name="Zhang L."/>
            <person name="Zhang C."/>
            <person name="Wu P."/>
            <person name="Chen Y."/>
            <person name="Li M."/>
            <person name="Jiang H."/>
            <person name="Wu G."/>
        </authorList>
    </citation>
    <scope>NUCLEOTIDE SEQUENCE [LARGE SCALE GENOMIC DNA]</scope>
    <source>
        <strain evidence="3">cv. GZQX0401</strain>
        <tissue evidence="2">Young leaves</tissue>
    </source>
</reference>
<proteinExistence type="predicted"/>
<evidence type="ECO:0000313" key="3">
    <source>
        <dbReference type="Proteomes" id="UP000027138"/>
    </source>
</evidence>
<keyword evidence="3" id="KW-1185">Reference proteome</keyword>
<dbReference type="EMBL" id="KK914336">
    <property type="protein sequence ID" value="KDP39947.1"/>
    <property type="molecule type" value="Genomic_DNA"/>
</dbReference>